<gene>
    <name evidence="9" type="ORF">CFX1CAM_1434</name>
</gene>
<evidence type="ECO:0000313" key="9">
    <source>
        <dbReference type="EMBL" id="SMX54499.1"/>
    </source>
</evidence>
<dbReference type="InterPro" id="IPR000515">
    <property type="entry name" value="MetI-like"/>
</dbReference>
<feature type="transmembrane region" description="Helical" evidence="7">
    <location>
        <begin position="52"/>
        <end position="80"/>
    </location>
</feature>
<keyword evidence="4 7" id="KW-0812">Transmembrane</keyword>
<sequence length="374" mass="41440">MLNTKDSNSEKIGFLHWFSSTLGQILISLFVPAITFYVLWQGYIFLSKAQASQIVLVTVAIIWGVGGVALLYVVANWLVLKLPKPWSKRLQPFVFVGPAVVIMGWFLAIPVVRSLIASFHNNLGTQWVGLKNYVFAFTDPRMLETFKNNLLWLVFGTGFSVGIGLLVAVLADRSRFEVLYKSIIFTPMAISFVGAGVIWKFVYSYKGTGAGIQEIGLLNAIVIALGGTPHPWLTMAPWNNFFLIVIMVWLQTGYTMVILSSAIKGVPAELLEAARIDGANEIKAFFNITVPYIKGTLITVITTVVIFSLKLFDVVRVMTGGNNGTNVIANEFYLQMFTYNHAGRASAIAIVLLLLVTPVIINNLREFNKERKGF</sequence>
<keyword evidence="6 7" id="KW-0472">Membrane</keyword>
<evidence type="ECO:0000256" key="5">
    <source>
        <dbReference type="ARBA" id="ARBA00022989"/>
    </source>
</evidence>
<evidence type="ECO:0000256" key="1">
    <source>
        <dbReference type="ARBA" id="ARBA00004651"/>
    </source>
</evidence>
<dbReference type="GO" id="GO:0055085">
    <property type="term" value="P:transmembrane transport"/>
    <property type="evidence" value="ECO:0007669"/>
    <property type="project" value="InterPro"/>
</dbReference>
<comment type="subcellular location">
    <subcellularLocation>
        <location evidence="1 7">Cell membrane</location>
        <topology evidence="1 7">Multi-pass membrane protein</topology>
    </subcellularLocation>
</comment>
<protein>
    <submittedName>
        <fullName evidence="9">Binding-protein-dependent transport systems inner membrane component</fullName>
    </submittedName>
</protein>
<keyword evidence="2 7" id="KW-0813">Transport</keyword>
<name>A0A1Y6K7C6_9CHLR</name>
<proteinExistence type="inferred from homology"/>
<feature type="transmembrane region" description="Helical" evidence="7">
    <location>
        <begin position="284"/>
        <end position="309"/>
    </location>
</feature>
<dbReference type="Proteomes" id="UP000195514">
    <property type="component" value="Chromosome I"/>
</dbReference>
<dbReference type="SUPFAM" id="SSF161098">
    <property type="entry name" value="MetI-like"/>
    <property type="match status" value="1"/>
</dbReference>
<dbReference type="AlphaFoldDB" id="A0A1Y6K7C6"/>
<feature type="transmembrane region" description="Helical" evidence="7">
    <location>
        <begin position="150"/>
        <end position="171"/>
    </location>
</feature>
<keyword evidence="3" id="KW-1003">Cell membrane</keyword>
<accession>A0A1Y6K7C6</accession>
<feature type="transmembrane region" description="Helical" evidence="7">
    <location>
        <begin position="12"/>
        <end position="40"/>
    </location>
</feature>
<evidence type="ECO:0000256" key="4">
    <source>
        <dbReference type="ARBA" id="ARBA00022692"/>
    </source>
</evidence>
<dbReference type="Pfam" id="PF00528">
    <property type="entry name" value="BPD_transp_1"/>
    <property type="match status" value="1"/>
</dbReference>
<evidence type="ECO:0000256" key="6">
    <source>
        <dbReference type="ARBA" id="ARBA00023136"/>
    </source>
</evidence>
<dbReference type="GO" id="GO:0005886">
    <property type="term" value="C:plasma membrane"/>
    <property type="evidence" value="ECO:0007669"/>
    <property type="project" value="UniProtKB-SubCell"/>
</dbReference>
<organism evidence="9 10">
    <name type="scientific">Candidatus Brevifilum fermentans</name>
    <dbReference type="NCBI Taxonomy" id="1986204"/>
    <lineage>
        <taxon>Bacteria</taxon>
        <taxon>Bacillati</taxon>
        <taxon>Chloroflexota</taxon>
        <taxon>Anaerolineae</taxon>
        <taxon>Anaerolineales</taxon>
        <taxon>Anaerolineaceae</taxon>
        <taxon>Candidatus Brevifilum</taxon>
    </lineage>
</organism>
<feature type="transmembrane region" description="Helical" evidence="7">
    <location>
        <begin position="241"/>
        <end position="263"/>
    </location>
</feature>
<feature type="transmembrane region" description="Helical" evidence="7">
    <location>
        <begin position="345"/>
        <end position="364"/>
    </location>
</feature>
<evidence type="ECO:0000256" key="7">
    <source>
        <dbReference type="RuleBase" id="RU363032"/>
    </source>
</evidence>
<feature type="domain" description="ABC transmembrane type-1" evidence="8">
    <location>
        <begin position="146"/>
        <end position="365"/>
    </location>
</feature>
<dbReference type="KEGG" id="abat:CFX1CAM_1434"/>
<dbReference type="CDD" id="cd06261">
    <property type="entry name" value="TM_PBP2"/>
    <property type="match status" value="1"/>
</dbReference>
<evidence type="ECO:0000256" key="2">
    <source>
        <dbReference type="ARBA" id="ARBA00022448"/>
    </source>
</evidence>
<dbReference type="PANTHER" id="PTHR30193">
    <property type="entry name" value="ABC TRANSPORTER PERMEASE PROTEIN"/>
    <property type="match status" value="1"/>
</dbReference>
<dbReference type="EMBL" id="LT859958">
    <property type="protein sequence ID" value="SMX54499.1"/>
    <property type="molecule type" value="Genomic_DNA"/>
</dbReference>
<evidence type="ECO:0000259" key="8">
    <source>
        <dbReference type="PROSITE" id="PS50928"/>
    </source>
</evidence>
<keyword evidence="10" id="KW-1185">Reference proteome</keyword>
<keyword evidence="5 7" id="KW-1133">Transmembrane helix</keyword>
<dbReference type="InterPro" id="IPR035906">
    <property type="entry name" value="MetI-like_sf"/>
</dbReference>
<evidence type="ECO:0000256" key="3">
    <source>
        <dbReference type="ARBA" id="ARBA00022475"/>
    </source>
</evidence>
<evidence type="ECO:0000313" key="10">
    <source>
        <dbReference type="Proteomes" id="UP000195514"/>
    </source>
</evidence>
<dbReference type="Gene3D" id="1.10.3720.10">
    <property type="entry name" value="MetI-like"/>
    <property type="match status" value="1"/>
</dbReference>
<feature type="transmembrane region" description="Helical" evidence="7">
    <location>
        <begin position="178"/>
        <end position="199"/>
    </location>
</feature>
<reference evidence="10" key="1">
    <citation type="submission" date="2017-05" db="EMBL/GenBank/DDBJ databases">
        <authorList>
            <person name="Kirkegaard R."/>
            <person name="Mcilroy J S."/>
        </authorList>
    </citation>
    <scope>NUCLEOTIDE SEQUENCE [LARGE SCALE GENOMIC DNA]</scope>
</reference>
<dbReference type="PROSITE" id="PS50928">
    <property type="entry name" value="ABC_TM1"/>
    <property type="match status" value="1"/>
</dbReference>
<feature type="transmembrane region" description="Helical" evidence="7">
    <location>
        <begin position="92"/>
        <end position="112"/>
    </location>
</feature>
<comment type="similarity">
    <text evidence="7">Belongs to the binding-protein-dependent transport system permease family.</text>
</comment>
<dbReference type="PANTHER" id="PTHR30193:SF18">
    <property type="entry name" value="OSMOPROTECTIVE COMPOUNDS UPTAKE PERMEASE PROTEIN GGTC"/>
    <property type="match status" value="1"/>
</dbReference>
<dbReference type="InterPro" id="IPR051393">
    <property type="entry name" value="ABC_transporter_permease"/>
</dbReference>
<dbReference type="OrthoDB" id="9786413at2"/>